<dbReference type="Gene3D" id="3.90.550.10">
    <property type="entry name" value="Spore Coat Polysaccharide Biosynthesis Protein SpsA, Chain A"/>
    <property type="match status" value="1"/>
</dbReference>
<keyword evidence="4" id="KW-1185">Reference proteome</keyword>
<evidence type="ECO:0000313" key="3">
    <source>
        <dbReference type="EMBL" id="MDL5376400.1"/>
    </source>
</evidence>
<name>A0ABT7MMI4_9BACL</name>
<sequence length="311" mass="35785">MERPLVSIVIPVYNGADYLKETIESALAQTYERIEVLVINDGSTDGGATAEIARRFGSQIRYYEKPNGGVSTALNLGIEKMRGEWFSWLSHDDLYEPEKVNNQVEELRKLGDQAQRYILSCGTTLIDEAGAPIYRPRRQLKGVYTDEAMFDYLLLKACLSGCALLIPKRALEQVGGFPTTYRYIQDWVCWVDLALAGYQFKVTTAPHSKTRIHAKQQTKKIADLAPIETARFFERLLMRLEATSSTTTPQIKTVFKAVYRSTDPEVREELLQRFDAHRHLSRMEQKRLNLSAIIYHRMLTLYRGMMNLRYR</sequence>
<dbReference type="InterPro" id="IPR050834">
    <property type="entry name" value="Glycosyltransf_2"/>
</dbReference>
<accession>A0ABT7MMI4</accession>
<keyword evidence="3" id="KW-0328">Glycosyltransferase</keyword>
<evidence type="ECO:0000256" key="1">
    <source>
        <dbReference type="ARBA" id="ARBA00006739"/>
    </source>
</evidence>
<organism evidence="3 4">
    <name type="scientific">Exiguobacterium mexicanum</name>
    <dbReference type="NCBI Taxonomy" id="340146"/>
    <lineage>
        <taxon>Bacteria</taxon>
        <taxon>Bacillati</taxon>
        <taxon>Bacillota</taxon>
        <taxon>Bacilli</taxon>
        <taxon>Bacillales</taxon>
        <taxon>Bacillales Family XII. Incertae Sedis</taxon>
        <taxon>Exiguobacterium</taxon>
    </lineage>
</organism>
<proteinExistence type="inferred from homology"/>
<dbReference type="Pfam" id="PF00535">
    <property type="entry name" value="Glycos_transf_2"/>
    <property type="match status" value="1"/>
</dbReference>
<dbReference type="InterPro" id="IPR029044">
    <property type="entry name" value="Nucleotide-diphossugar_trans"/>
</dbReference>
<dbReference type="SUPFAM" id="SSF53448">
    <property type="entry name" value="Nucleotide-diphospho-sugar transferases"/>
    <property type="match status" value="1"/>
</dbReference>
<dbReference type="Proteomes" id="UP001230807">
    <property type="component" value="Unassembled WGS sequence"/>
</dbReference>
<protein>
    <submittedName>
        <fullName evidence="3">Glycosyltransferase</fullName>
        <ecNumber evidence="3">2.4.-.-</ecNumber>
    </submittedName>
</protein>
<gene>
    <name evidence="3" type="ORF">QR695_05210</name>
</gene>
<evidence type="ECO:0000259" key="2">
    <source>
        <dbReference type="Pfam" id="PF00535"/>
    </source>
</evidence>
<feature type="domain" description="Glycosyltransferase 2-like" evidence="2">
    <location>
        <begin position="7"/>
        <end position="171"/>
    </location>
</feature>
<dbReference type="EC" id="2.4.-.-" evidence="3"/>
<evidence type="ECO:0000313" key="4">
    <source>
        <dbReference type="Proteomes" id="UP001230807"/>
    </source>
</evidence>
<comment type="caution">
    <text evidence="3">The sequence shown here is derived from an EMBL/GenBank/DDBJ whole genome shotgun (WGS) entry which is preliminary data.</text>
</comment>
<dbReference type="EMBL" id="JASWER010000003">
    <property type="protein sequence ID" value="MDL5376400.1"/>
    <property type="molecule type" value="Genomic_DNA"/>
</dbReference>
<dbReference type="PANTHER" id="PTHR43685">
    <property type="entry name" value="GLYCOSYLTRANSFERASE"/>
    <property type="match status" value="1"/>
</dbReference>
<comment type="similarity">
    <text evidence="1">Belongs to the glycosyltransferase 2 family.</text>
</comment>
<reference evidence="3 4" key="1">
    <citation type="submission" date="2023-06" db="EMBL/GenBank/DDBJ databases">
        <title>Influencing factors and mechanism of Cr(VI) reduction by facultative anaerobic Exiguobacterium sp. PY14.</title>
        <authorList>
            <person name="Zou L."/>
        </authorList>
    </citation>
    <scope>NUCLEOTIDE SEQUENCE [LARGE SCALE GENOMIC DNA]</scope>
    <source>
        <strain evidence="3 4">PY14</strain>
    </source>
</reference>
<keyword evidence="3" id="KW-0808">Transferase</keyword>
<dbReference type="InterPro" id="IPR001173">
    <property type="entry name" value="Glyco_trans_2-like"/>
</dbReference>
<dbReference type="GO" id="GO:0016757">
    <property type="term" value="F:glycosyltransferase activity"/>
    <property type="evidence" value="ECO:0007669"/>
    <property type="project" value="UniProtKB-KW"/>
</dbReference>
<dbReference type="RefSeq" id="WP_214832207.1">
    <property type="nucleotide sequence ID" value="NZ_CP183077.1"/>
</dbReference>
<dbReference type="PANTHER" id="PTHR43685:SF11">
    <property type="entry name" value="GLYCOSYLTRANSFERASE TAGX-RELATED"/>
    <property type="match status" value="1"/>
</dbReference>